<evidence type="ECO:0000313" key="12">
    <source>
        <dbReference type="Proteomes" id="UP000039865"/>
    </source>
</evidence>
<keyword evidence="5" id="KW-0560">Oxidoreductase</keyword>
<evidence type="ECO:0000256" key="3">
    <source>
        <dbReference type="ARBA" id="ARBA00022617"/>
    </source>
</evidence>
<evidence type="ECO:0000259" key="10">
    <source>
        <dbReference type="Pfam" id="PF03404"/>
    </source>
</evidence>
<feature type="compositionally biased region" description="Polar residues" evidence="8">
    <location>
        <begin position="776"/>
        <end position="789"/>
    </location>
</feature>
<accession>A0A077ZVB6</accession>
<sequence>MAQREGSPKTPFSATMLQRLVLQQNLMFGNKYQALSPKAQQQKETEFPHMPNINQKQVNYLLQKKKESLAFTSKSGLNSPTSPKVHLHQEFEQMTTDQRVQTAREYYNLIEKEPIFQSKSRLKPVTSESMFREAIPEFKFQPGDSQFLSKLKFNKTPFSKFESARNSQASLNIDLVQAGYLTQRNGSQSNEFQTFTPRIGAQTSGMNSSNLNQVQEKQTTERNSKFTDNTFANHGYYKLWRDGSLDQATRAKVIEKLRQTKQENDREKREIRNRNRSEKALRIKMMMSQLDIRQKDLNKELKFHHLPINQIANELKDISTMKSFIKSVIKIQALARMVINRARYRKINSYYHQKVRYLQGFFRARYQYKYFRAKFIMKREKAIRVIQKYVRGFIVRIKNLIENRRLQKFKQNLDFLEEMNRKQREIQQKELQDEQERLRLLKQQEDHQKQLLEVEAAQRLIKKDSLNPASPRYSRHKSTSANQKKQGARQSATLQPINMKKFRADVQSMIVSDNLIEKLDLSSNNQTLNNNQDNSKESPGSRGNDDKIEEEPIDAESQDSNQNQGSGSNQPKEIIQPPDLFVKHDQSDNHQLDIYDIKRYESLENVPNYMRATSSLKCKEMDLDYEKIHELKKRTKITNNMMSKQEIEQVIDLAQEQYQVCAISSKSQSRGQSKQSRFNSNNYQSRNSSSQIQKRDTSEQDKIGGCSKDLISSIKEDFLATSKELKLILKQQSDENNKNDIIRVGTQREASELSSEKEGFDQNEFLENSAYGQKPAPNSITNDLKINKQSKSEDKQIQKRQPRKKLNNNKNHKVDEYVQTNNNDQEFEVISSPKFDSISQKKVQKDSKEIQVEIIKSKYQYLSSSKLIVLPNQGQDYNQDVIDFTTLTRGLRKKYLRSNLVYDKFVSSTVKYEKDPLRFKCQIVHNNEPFISETPSDILAQNFFTPNELFYVYNHGPVPRLVEEEFSLYVLGQVHRPLRLTLEALKVRFPKAHISATLKCAANRKKEFDQVKFIEQGTQGNNKFGVGGVGTALWGGLRLRDVLQMAQIDQKKALFIEFYGEDIIHGTDSQNYSIALPYKVCMSKKSDILLAYEMNGEILPKDHGYPLRLICPGMIGAKSVKWLSRIMVLDSESPSRFQQQEYKLYPSNITSQTMCNVWQNTPQLMHLNIDCIFTNLQDGDVVPSNQRFVIQGFAIAGQGNLISRVEITFDQGKTWDICKITNTKSKKSVELDESQMKWEWTTWEYVLEHGLKQESWVMVRAFDECFNTQPEIIDMLWNFKGYMNNSIQKLKIYPQILPPIQVIRERMLQD</sequence>
<feature type="region of interest" description="Disordered" evidence="8">
    <location>
        <begin position="523"/>
        <end position="574"/>
    </location>
</feature>
<dbReference type="Gene3D" id="3.90.420.10">
    <property type="entry name" value="Oxidoreductase, molybdopterin-binding domain"/>
    <property type="match status" value="1"/>
</dbReference>
<dbReference type="InterPro" id="IPR008335">
    <property type="entry name" value="Mopterin_OxRdtase_euk"/>
</dbReference>
<feature type="compositionally biased region" description="Acidic residues" evidence="8">
    <location>
        <begin position="547"/>
        <end position="557"/>
    </location>
</feature>
<evidence type="ECO:0000256" key="1">
    <source>
        <dbReference type="ARBA" id="ARBA00001924"/>
    </source>
</evidence>
<dbReference type="PRINTS" id="PR00407">
    <property type="entry name" value="EUMOPTERIN"/>
</dbReference>
<feature type="compositionally biased region" description="Low complexity" evidence="8">
    <location>
        <begin position="664"/>
        <end position="692"/>
    </location>
</feature>
<feature type="coiled-coil region" evidence="7">
    <location>
        <begin position="399"/>
        <end position="451"/>
    </location>
</feature>
<dbReference type="GO" id="GO:0030151">
    <property type="term" value="F:molybdenum ion binding"/>
    <property type="evidence" value="ECO:0007669"/>
    <property type="project" value="InterPro"/>
</dbReference>
<evidence type="ECO:0000256" key="4">
    <source>
        <dbReference type="ARBA" id="ARBA00022723"/>
    </source>
</evidence>
<dbReference type="PANTHER" id="PTHR19372">
    <property type="entry name" value="SULFITE REDUCTASE"/>
    <property type="match status" value="1"/>
</dbReference>
<protein>
    <submittedName>
        <fullName evidence="11">Sulfite oxidase</fullName>
    </submittedName>
</protein>
<feature type="region of interest" description="Disordered" evidence="8">
    <location>
        <begin position="463"/>
        <end position="496"/>
    </location>
</feature>
<evidence type="ECO:0000256" key="8">
    <source>
        <dbReference type="SAM" id="MobiDB-lite"/>
    </source>
</evidence>
<dbReference type="Pfam" id="PF03404">
    <property type="entry name" value="Mo-co_dimer"/>
    <property type="match status" value="1"/>
</dbReference>
<feature type="compositionally biased region" description="Basic and acidic residues" evidence="8">
    <location>
        <begin position="693"/>
        <end position="702"/>
    </location>
</feature>
<dbReference type="GO" id="GO:0008482">
    <property type="term" value="F:sulfite oxidase activity"/>
    <property type="evidence" value="ECO:0007669"/>
    <property type="project" value="TreeGrafter"/>
</dbReference>
<dbReference type="SUPFAM" id="SSF56524">
    <property type="entry name" value="Oxidoreductase molybdopterin-binding domain"/>
    <property type="match status" value="1"/>
</dbReference>
<dbReference type="Proteomes" id="UP000039865">
    <property type="component" value="Unassembled WGS sequence"/>
</dbReference>
<evidence type="ECO:0000256" key="2">
    <source>
        <dbReference type="ARBA" id="ARBA00022505"/>
    </source>
</evidence>
<keyword evidence="2" id="KW-0500">Molybdenum</keyword>
<dbReference type="InterPro" id="IPR022407">
    <property type="entry name" value="OxRdtase_Mopterin_BS"/>
</dbReference>
<feature type="domain" description="Oxidoreductase molybdopterin-binding" evidence="9">
    <location>
        <begin position="955"/>
        <end position="1135"/>
    </location>
</feature>
<name>A0A077ZVB6_STYLE</name>
<feature type="domain" description="Moybdenum cofactor oxidoreductase dimerisation" evidence="10">
    <location>
        <begin position="1164"/>
        <end position="1293"/>
    </location>
</feature>
<organism evidence="11 12">
    <name type="scientific">Stylonychia lemnae</name>
    <name type="common">Ciliate</name>
    <dbReference type="NCBI Taxonomy" id="5949"/>
    <lineage>
        <taxon>Eukaryota</taxon>
        <taxon>Sar</taxon>
        <taxon>Alveolata</taxon>
        <taxon>Ciliophora</taxon>
        <taxon>Intramacronucleata</taxon>
        <taxon>Spirotrichea</taxon>
        <taxon>Stichotrichia</taxon>
        <taxon>Sporadotrichida</taxon>
        <taxon>Oxytrichidae</taxon>
        <taxon>Stylonychinae</taxon>
        <taxon>Stylonychia</taxon>
    </lineage>
</organism>
<comment type="cofactor">
    <cofactor evidence="1">
        <name>Mo-molybdopterin</name>
        <dbReference type="ChEBI" id="CHEBI:71302"/>
    </cofactor>
</comment>
<dbReference type="InParanoid" id="A0A077ZVB6"/>
<dbReference type="InterPro" id="IPR014756">
    <property type="entry name" value="Ig_E-set"/>
</dbReference>
<keyword evidence="3" id="KW-0349">Heme</keyword>
<evidence type="ECO:0000256" key="7">
    <source>
        <dbReference type="SAM" id="Coils"/>
    </source>
</evidence>
<keyword evidence="4" id="KW-0479">Metal-binding</keyword>
<feature type="region of interest" description="Disordered" evidence="8">
    <location>
        <begin position="770"/>
        <end position="815"/>
    </location>
</feature>
<dbReference type="PANTHER" id="PTHR19372:SF7">
    <property type="entry name" value="SULFITE OXIDASE, MITOCHONDRIAL"/>
    <property type="match status" value="1"/>
</dbReference>
<evidence type="ECO:0000313" key="11">
    <source>
        <dbReference type="EMBL" id="CDW72356.1"/>
    </source>
</evidence>
<reference evidence="11 12" key="1">
    <citation type="submission" date="2014-06" db="EMBL/GenBank/DDBJ databases">
        <authorList>
            <person name="Swart Estienne"/>
        </authorList>
    </citation>
    <scope>NUCLEOTIDE SEQUENCE [LARGE SCALE GENOMIC DNA]</scope>
    <source>
        <strain evidence="11 12">130c</strain>
    </source>
</reference>
<feature type="region of interest" description="Disordered" evidence="8">
    <location>
        <begin position="664"/>
        <end position="705"/>
    </location>
</feature>
<feature type="compositionally biased region" description="Low complexity" evidence="8">
    <location>
        <begin position="523"/>
        <end position="533"/>
    </location>
</feature>
<feature type="compositionally biased region" description="Low complexity" evidence="8">
    <location>
        <begin position="558"/>
        <end position="570"/>
    </location>
</feature>
<dbReference type="Gene3D" id="2.60.40.650">
    <property type="match status" value="1"/>
</dbReference>
<evidence type="ECO:0000259" key="9">
    <source>
        <dbReference type="Pfam" id="PF00174"/>
    </source>
</evidence>
<proteinExistence type="predicted"/>
<evidence type="ECO:0000256" key="6">
    <source>
        <dbReference type="ARBA" id="ARBA00023004"/>
    </source>
</evidence>
<feature type="compositionally biased region" description="Polar residues" evidence="8">
    <location>
        <begin position="479"/>
        <end position="496"/>
    </location>
</feature>
<dbReference type="GO" id="GO:0020037">
    <property type="term" value="F:heme binding"/>
    <property type="evidence" value="ECO:0007669"/>
    <property type="project" value="TreeGrafter"/>
</dbReference>
<dbReference type="EMBL" id="CCKQ01001253">
    <property type="protein sequence ID" value="CDW72356.1"/>
    <property type="molecule type" value="Genomic_DNA"/>
</dbReference>
<dbReference type="Pfam" id="PF00174">
    <property type="entry name" value="Oxidored_molyb"/>
    <property type="match status" value="1"/>
</dbReference>
<dbReference type="InterPro" id="IPR005066">
    <property type="entry name" value="MoCF_OxRdtse_dimer"/>
</dbReference>
<keyword evidence="6" id="KW-0408">Iron</keyword>
<dbReference type="PROSITE" id="PS00559">
    <property type="entry name" value="MOLYBDOPTERIN_EUK"/>
    <property type="match status" value="1"/>
</dbReference>
<dbReference type="GO" id="GO:0006790">
    <property type="term" value="P:sulfur compound metabolic process"/>
    <property type="evidence" value="ECO:0007669"/>
    <property type="project" value="TreeGrafter"/>
</dbReference>
<dbReference type="GO" id="GO:0043546">
    <property type="term" value="F:molybdopterin cofactor binding"/>
    <property type="evidence" value="ECO:0007669"/>
    <property type="project" value="InterPro"/>
</dbReference>
<dbReference type="InterPro" id="IPR000572">
    <property type="entry name" value="OxRdtase_Mopterin-bd_dom"/>
</dbReference>
<keyword evidence="7" id="KW-0175">Coiled coil</keyword>
<gene>
    <name evidence="11" type="primary">Contig3640.g3892</name>
    <name evidence="11" type="ORF">STYLEM_1315</name>
</gene>
<feature type="compositionally biased region" description="Basic residues" evidence="8">
    <location>
        <begin position="798"/>
        <end position="811"/>
    </location>
</feature>
<evidence type="ECO:0000256" key="5">
    <source>
        <dbReference type="ARBA" id="ARBA00023002"/>
    </source>
</evidence>
<dbReference type="SUPFAM" id="SSF81296">
    <property type="entry name" value="E set domains"/>
    <property type="match status" value="1"/>
</dbReference>
<dbReference type="PROSITE" id="PS50096">
    <property type="entry name" value="IQ"/>
    <property type="match status" value="2"/>
</dbReference>
<feature type="coiled-coil region" evidence="7">
    <location>
        <begin position="250"/>
        <end position="277"/>
    </location>
</feature>
<keyword evidence="12" id="KW-1185">Reference proteome</keyword>
<dbReference type="OrthoDB" id="260519at2759"/>
<dbReference type="InterPro" id="IPR036374">
    <property type="entry name" value="OxRdtase_Mopterin-bd_sf"/>
</dbReference>